<feature type="region of interest" description="Disordered" evidence="1">
    <location>
        <begin position="1240"/>
        <end position="1330"/>
    </location>
</feature>
<dbReference type="PROSITE" id="PS50112">
    <property type="entry name" value="PAS"/>
    <property type="match status" value="1"/>
</dbReference>
<feature type="transmembrane region" description="Helical" evidence="2">
    <location>
        <begin position="228"/>
        <end position="250"/>
    </location>
</feature>
<evidence type="ECO:0000256" key="1">
    <source>
        <dbReference type="SAM" id="MobiDB-lite"/>
    </source>
</evidence>
<dbReference type="SMART" id="SM00091">
    <property type="entry name" value="PAS"/>
    <property type="match status" value="1"/>
</dbReference>
<feature type="region of interest" description="Disordered" evidence="1">
    <location>
        <begin position="1971"/>
        <end position="1994"/>
    </location>
</feature>
<feature type="transmembrane region" description="Helical" evidence="2">
    <location>
        <begin position="353"/>
        <end position="374"/>
    </location>
</feature>
<evidence type="ECO:0000313" key="4">
    <source>
        <dbReference type="EMBL" id="KAA0162924.1"/>
    </source>
</evidence>
<dbReference type="InterPro" id="IPR057352">
    <property type="entry name" value="TPR_TmcB/C"/>
</dbReference>
<name>A0A5A8DE82_CAFRO</name>
<protein>
    <recommendedName>
        <fullName evidence="3">PAS domain-containing protein</fullName>
    </recommendedName>
</protein>
<feature type="transmembrane region" description="Helical" evidence="2">
    <location>
        <begin position="1901"/>
        <end position="1923"/>
    </location>
</feature>
<keyword evidence="2" id="KW-0812">Transmembrane</keyword>
<evidence type="ECO:0000259" key="3">
    <source>
        <dbReference type="PROSITE" id="PS50112"/>
    </source>
</evidence>
<feature type="compositionally biased region" description="Polar residues" evidence="1">
    <location>
        <begin position="887"/>
        <end position="898"/>
    </location>
</feature>
<dbReference type="Gene3D" id="3.30.450.20">
    <property type="entry name" value="PAS domain"/>
    <property type="match status" value="1"/>
</dbReference>
<gene>
    <name evidence="4" type="ORF">FNF28_04480</name>
</gene>
<accession>A0A5A8DE82</accession>
<dbReference type="NCBIfam" id="TIGR00229">
    <property type="entry name" value="sensory_box"/>
    <property type="match status" value="1"/>
</dbReference>
<dbReference type="InterPro" id="IPR035965">
    <property type="entry name" value="PAS-like_dom_sf"/>
</dbReference>
<dbReference type="PANTHER" id="PTHR31600:SF2">
    <property type="entry name" value="GAMETE ENRICHED GENE 10 PROTEIN-RELATED"/>
    <property type="match status" value="1"/>
</dbReference>
<keyword evidence="2" id="KW-0472">Membrane</keyword>
<feature type="transmembrane region" description="Helical" evidence="2">
    <location>
        <begin position="294"/>
        <end position="316"/>
    </location>
</feature>
<feature type="transmembrane region" description="Helical" evidence="2">
    <location>
        <begin position="184"/>
        <end position="208"/>
    </location>
</feature>
<feature type="region of interest" description="Disordered" evidence="1">
    <location>
        <begin position="1181"/>
        <end position="1207"/>
    </location>
</feature>
<feature type="transmembrane region" description="Helical" evidence="2">
    <location>
        <begin position="83"/>
        <end position="102"/>
    </location>
</feature>
<dbReference type="InterPro" id="IPR000014">
    <property type="entry name" value="PAS"/>
</dbReference>
<feature type="transmembrane region" description="Helical" evidence="2">
    <location>
        <begin position="1555"/>
        <end position="1588"/>
    </location>
</feature>
<feature type="transmembrane region" description="Helical" evidence="2">
    <location>
        <begin position="141"/>
        <end position="163"/>
    </location>
</feature>
<feature type="region of interest" description="Disordered" evidence="1">
    <location>
        <begin position="844"/>
        <end position="898"/>
    </location>
</feature>
<evidence type="ECO:0000256" key="2">
    <source>
        <dbReference type="SAM" id="Phobius"/>
    </source>
</evidence>
<feature type="compositionally biased region" description="Acidic residues" evidence="1">
    <location>
        <begin position="1182"/>
        <end position="1200"/>
    </location>
</feature>
<feature type="transmembrane region" description="Helical" evidence="2">
    <location>
        <begin position="328"/>
        <end position="347"/>
    </location>
</feature>
<keyword evidence="2" id="KW-1133">Transmembrane helix</keyword>
<dbReference type="SUPFAM" id="SSF55785">
    <property type="entry name" value="PYP-like sensor domain (PAS domain)"/>
    <property type="match status" value="1"/>
</dbReference>
<feature type="domain" description="PAS" evidence="3">
    <location>
        <begin position="681"/>
        <end position="729"/>
    </location>
</feature>
<sequence>MAVRASAISSKTDVDAAINGVVPQTPVLQAAVAVDKTPTDHNDEMQGPGLPLGQAPWAEEAGTAAFEMLRGAMRMNESNSRGFTQLLCYGIEMVQVLGLYFSASRLLPWHRTPLTSVAVMVADALMLGAAETGGIGPGSRFMLMIVAVVTMVLLGVWLLVYINNQVKEAAYIHGAKVSKMAVRATHLAHFLAPGVLFIPICSLLLIGFRCAPGSTWGDTGLQCWEPVHIVVTIVLVFALLAFMTLVEVLVIVLPDRRPSSDNPFAMPTGRVHAATLLIRAVGCIVLSMDELLSPLALVLMMTATAVAEFLGTVLFLPYFSMRVNQVRAGVLGLAVWSCLCAAFWLGMADADGYMASFILVSTGVFVYFASSALARARFRSFESILDMPTPFHVELKVRWLMSSSNTLAFGASPGQAALAAAKLAAASGGSSVAAMAGSDHQTARARAAAAQARKQAVALNEAETVLSSALTAMPYRTTHLLVAHFLMAYRQNRHLEKTHLNVLDVKGAYLDEQFWAFHRSACLIEADEANSAGTMNISTRVKFEQFRRRVLEHELRARAKQVMFWSQLLEKRPSVVLLERISADISESTQQADEAYAALLRMNPRSLSTLRSFAQFLMDVKNMPDVAQQMLQQADEIEDELSREHLDKTTPFELMSHTTNLDVSSESVAVVMVSDKPTNLGEIISTNQAAVRTFGYTRKELVGRPLSSLLPEPFGTIHDSFLKSYLATGREVMMNTSREVLALHRAGHIFPALLAVRSMEGGLGGLLQEVPSSEGIIIFLTKSLVITGACQRSFSLLGANRDAMTSKSLRVGDFFPRVDVLLCESARRAAAKLRLETEGMNAATMAPLDGRDEGDRAVGAPRVAPFPSDGESDASVASDMSGRGLSRQPSKADTLASEASSLHSGDVFAADGTTQVLVQRVGKTFHSGFVIERKGSRLAAVTAGVQITYVSADKMPGATLGDRVAVLRWKPVRGKPMRNVMSEIASRIEDTRRASQAAAANRVSGKGSSARSTDRPSFVRTTGLPSPVAEVDEPEPGPAMPSSPAARSQVGAGLGQSSAFASIGQVGPSTSTAVHGAAPAPAPAPSASSTRDAAFPTASRAAVSAVASAEHGAAGEPSATSAEARRASTRFVGSGSNEMVMVRLRRASSDEPTGLAMVDGDDSLAGSLRSAPFPADLLAKDGEEEEEADDGEDEAGDDVDSLAPAGNDLESVDSAAADQGEDSDGEGHGALDRTAQPSMQLRHPGAAAAAAQGPAAGEEDSELHERIFSKRERRGSALMKPPQLAVPLDLRRRPSDGAMDQQGQWGERAATGSHHGSSTGSQGSRSSVGKSLRRIIEKSADAFEPSLRLLNTTLICVVVLVSLLNVASMLTARQLLEGLKAQLGTVRSSGQRQLLGVQTITKMQSAVHQAVSEASLNAASSPVTREQLLALGLDFNSTVKAMSAYLEEFRLLNRQLYLEQAVGDNEALQRYYHDPVLPTTRFHDRYNSTTHMMGLMDLASEFNFRAHAMAMQPEAAWRQGSRGDVAFVLENGAAGMAYALNESTQIAQSTAESAFHAATLAIAILLIIAVAITFITLAAVVSPITLAVERTKDGIWRMFLDVPLVVVRRLRGIVQTHLDAKVAENDDEDDDLGGMDVMVAEGEGNNDTEREPTDPSTTTADALLHLDWQRLARNSKKKKKRAFSKSWMSFVRMVVILYLPLVAAMAYFIGSYFWVSGFVDSSIRSGRSVFYSMQRQTKMFQTNFAVVTALEQENSTRALELCDAATSIANDLRYLEDVILYGSAELNLVPAHDSEAQSRLFLEDICPTLFGGSDRARCEAFSSGVLRQGLHAGLLQFTELATSIVRQRAEEIRSGTVVTTLERLESPMRLELREFAFIYMSVGLERASWLTFNEVVSSVDAFLGANLAFTIVAIMVQVFGYLFMHRTVMINENASMKRTRERVLLFPDVVLRSLPVFRDLVNSMSGLKYSGDAGQPDAGSDHSRSPQLRPDSGR</sequence>
<dbReference type="Pfam" id="PF13426">
    <property type="entry name" value="PAS_9"/>
    <property type="match status" value="1"/>
</dbReference>
<dbReference type="InterPro" id="IPR052994">
    <property type="entry name" value="Tiny_macrocysts_regulators"/>
</dbReference>
<dbReference type="PANTHER" id="PTHR31600">
    <property type="entry name" value="TINY MACROCYSTS PROTEIN B-RELATED"/>
    <property type="match status" value="1"/>
</dbReference>
<proteinExistence type="predicted"/>
<feature type="region of interest" description="Disordered" evidence="1">
    <location>
        <begin position="995"/>
        <end position="1095"/>
    </location>
</feature>
<dbReference type="Proteomes" id="UP000324907">
    <property type="component" value="Unassembled WGS sequence"/>
</dbReference>
<dbReference type="EMBL" id="VLTL01000073">
    <property type="protein sequence ID" value="KAA0162924.1"/>
    <property type="molecule type" value="Genomic_DNA"/>
</dbReference>
<feature type="transmembrane region" description="Helical" evidence="2">
    <location>
        <begin position="1690"/>
        <end position="1715"/>
    </location>
</feature>
<dbReference type="Pfam" id="PF25474">
    <property type="entry name" value="TPR_TmcB"/>
    <property type="match status" value="1"/>
</dbReference>
<feature type="compositionally biased region" description="Low complexity" evidence="1">
    <location>
        <begin position="1108"/>
        <end position="1122"/>
    </location>
</feature>
<organism evidence="4 5">
    <name type="scientific">Cafeteria roenbergensis</name>
    <name type="common">Marine flagellate</name>
    <dbReference type="NCBI Taxonomy" id="33653"/>
    <lineage>
        <taxon>Eukaryota</taxon>
        <taxon>Sar</taxon>
        <taxon>Stramenopiles</taxon>
        <taxon>Bigyra</taxon>
        <taxon>Opalozoa</taxon>
        <taxon>Bicosoecida</taxon>
        <taxon>Cafeteriaceae</taxon>
        <taxon>Cafeteria</taxon>
    </lineage>
</organism>
<feature type="compositionally biased region" description="Low complexity" evidence="1">
    <location>
        <begin position="1244"/>
        <end position="1256"/>
    </location>
</feature>
<feature type="compositionally biased region" description="Low complexity" evidence="1">
    <location>
        <begin position="1311"/>
        <end position="1329"/>
    </location>
</feature>
<dbReference type="CDD" id="cd00130">
    <property type="entry name" value="PAS"/>
    <property type="match status" value="1"/>
</dbReference>
<reference evidence="4 5" key="1">
    <citation type="submission" date="2019-07" db="EMBL/GenBank/DDBJ databases">
        <title>Genomes of Cafeteria roenbergensis.</title>
        <authorList>
            <person name="Fischer M.G."/>
            <person name="Hackl T."/>
            <person name="Roman M."/>
        </authorList>
    </citation>
    <scope>NUCLEOTIDE SEQUENCE [LARGE SCALE GENOMIC DNA]</scope>
    <source>
        <strain evidence="4 5">RCC970-E3</strain>
    </source>
</reference>
<evidence type="ECO:0000313" key="5">
    <source>
        <dbReference type="Proteomes" id="UP000324907"/>
    </source>
</evidence>
<feature type="region of interest" description="Disordered" evidence="1">
    <location>
        <begin position="1108"/>
        <end position="1131"/>
    </location>
</feature>
<comment type="caution">
    <text evidence="4">The sequence shown here is derived from an EMBL/GenBank/DDBJ whole genome shotgun (WGS) entry which is preliminary data.</text>
</comment>